<evidence type="ECO:0000313" key="4">
    <source>
        <dbReference type="Proteomes" id="UP001202961"/>
    </source>
</evidence>
<gene>
    <name evidence="3" type="ORF">NB063_19290</name>
</gene>
<dbReference type="InterPro" id="IPR036465">
    <property type="entry name" value="vWFA_dom_sf"/>
</dbReference>
<feature type="transmembrane region" description="Helical" evidence="1">
    <location>
        <begin position="38"/>
        <end position="59"/>
    </location>
</feature>
<dbReference type="Gene3D" id="3.40.50.410">
    <property type="entry name" value="von Willebrand factor, type A domain"/>
    <property type="match status" value="1"/>
</dbReference>
<sequence>MHWQPLYWTATYWILVAAIIALLIAARRIAISEKTAKWWLLALRGGVLLGLVVLLINPIDRRETILPPRPPAVSLLVDCSQSMTLGVERSRMDDVKQTIDKVTRKVQSTHPMKFSMYRFGRHLAKVPNLTALNANDDASLLGDALERLPSRLAGDQPRAVVLFSDGAVPTEPQLQTLSSAYRDLNVPIHVVLPQQQEILGDIAITQLAIPPRVASGDEATVRAVIDSRGFDGQRVVVSIRPADRPNAAALTTLPIMLHDGPTPCELVVTADSSMSQLELQIPVLQGEAVGSNNRIPFRLIDRDPRLKVLYMEGNPGKAYEALQDAVQEDPDIECVSIVVDNVHASRPRLKQVDHPSRGYPATRTELFGFDVVICSDIPRRAFTQEQIDWTVEWVGKRGGGFAMVGGIQSFGSGRWDRTEWEQLIPFDMAGHRDHLAQRFEVEVPVDAESHPIWRLFDDPKQNHAAIQAMPQFTGTNLISRVKPAATLLGHTRNPLLRVGIMPVFACQTYGRGRTFAMSTDTTEAWGQYFESQWGVGDNRYYRKFWRNVARWLAENSQASQRRLLVRCDRVIYSQNDPIQVVVEAFDKQLNPTTDYRLTVRLQADELTSSDPPALSTIPSDVIDLQPDVSLQRYSGSIQAELPSSDKSSSPMQTIHLVVTAWLADKQVASESIELQLLHQSEEWLKPQSQPETLQLVAESSGGSILTSDDDLMRLLRSYDSAPGERLIHTVPLWDRPWIWVGLLSGLVVDWVLRRRHAATDHKVILNH</sequence>
<keyword evidence="1" id="KW-0472">Membrane</keyword>
<evidence type="ECO:0000313" key="3">
    <source>
        <dbReference type="EMBL" id="MCM2372764.1"/>
    </source>
</evidence>
<keyword evidence="3" id="KW-0315">Glutamine amidotransferase</keyword>
<keyword evidence="4" id="KW-1185">Reference proteome</keyword>
<dbReference type="PANTHER" id="PTHR37947">
    <property type="entry name" value="BLL2462 PROTEIN"/>
    <property type="match status" value="1"/>
</dbReference>
<dbReference type="InterPro" id="IPR029062">
    <property type="entry name" value="Class_I_gatase-like"/>
</dbReference>
<dbReference type="Gene3D" id="3.40.50.880">
    <property type="match status" value="1"/>
</dbReference>
<protein>
    <submittedName>
        <fullName evidence="3">Glutamine amidotransferase</fullName>
    </submittedName>
</protein>
<reference evidence="3 4" key="1">
    <citation type="journal article" date="2022" name="Syst. Appl. Microbiol.">
        <title>Rhodopirellula aestuarii sp. nov., a novel member of the genus Rhodopirellula isolated from brackish sediments collected in the Tagus River estuary, Portugal.</title>
        <authorList>
            <person name="Vitorino I.R."/>
            <person name="Klimek D."/>
            <person name="Calusinska M."/>
            <person name="Lobo-da-Cunha A."/>
            <person name="Vasconcelos V."/>
            <person name="Lage O.M."/>
        </authorList>
    </citation>
    <scope>NUCLEOTIDE SEQUENCE [LARGE SCALE GENOMIC DNA]</scope>
    <source>
        <strain evidence="3 4">ICT_H3.1</strain>
    </source>
</reference>
<evidence type="ECO:0000259" key="2">
    <source>
        <dbReference type="Pfam" id="PF07090"/>
    </source>
</evidence>
<feature type="transmembrane region" description="Helical" evidence="1">
    <location>
        <begin position="6"/>
        <end position="26"/>
    </location>
</feature>
<dbReference type="SUPFAM" id="SSF52317">
    <property type="entry name" value="Class I glutamine amidotransferase-like"/>
    <property type="match status" value="1"/>
</dbReference>
<keyword evidence="1" id="KW-0812">Transmembrane</keyword>
<feature type="domain" description="Putative glutamine amidotransferase" evidence="2">
    <location>
        <begin position="358"/>
        <end position="553"/>
    </location>
</feature>
<dbReference type="SUPFAM" id="SSF53300">
    <property type="entry name" value="vWA-like"/>
    <property type="match status" value="1"/>
</dbReference>
<accession>A0ABT0U754</accession>
<dbReference type="Pfam" id="PF07090">
    <property type="entry name" value="GATase1_like"/>
    <property type="match status" value="1"/>
</dbReference>
<dbReference type="InterPro" id="IPR010768">
    <property type="entry name" value="GATase1-like"/>
</dbReference>
<evidence type="ECO:0000256" key="1">
    <source>
        <dbReference type="SAM" id="Phobius"/>
    </source>
</evidence>
<keyword evidence="1" id="KW-1133">Transmembrane helix</keyword>
<dbReference type="PANTHER" id="PTHR37947:SF1">
    <property type="entry name" value="BLL2462 PROTEIN"/>
    <property type="match status" value="1"/>
</dbReference>
<name>A0ABT0U754_9BACT</name>
<organism evidence="3 4">
    <name type="scientific">Aporhodopirellula aestuarii</name>
    <dbReference type="NCBI Taxonomy" id="2950107"/>
    <lineage>
        <taxon>Bacteria</taxon>
        <taxon>Pseudomonadati</taxon>
        <taxon>Planctomycetota</taxon>
        <taxon>Planctomycetia</taxon>
        <taxon>Pirellulales</taxon>
        <taxon>Pirellulaceae</taxon>
        <taxon>Aporhodopirellula</taxon>
    </lineage>
</organism>
<dbReference type="CDD" id="cd00198">
    <property type="entry name" value="vWFA"/>
    <property type="match status" value="1"/>
</dbReference>
<dbReference type="EMBL" id="JAMQBK010000052">
    <property type="protein sequence ID" value="MCM2372764.1"/>
    <property type="molecule type" value="Genomic_DNA"/>
</dbReference>
<dbReference type="Proteomes" id="UP001202961">
    <property type="component" value="Unassembled WGS sequence"/>
</dbReference>
<proteinExistence type="predicted"/>
<comment type="caution">
    <text evidence="3">The sequence shown here is derived from an EMBL/GenBank/DDBJ whole genome shotgun (WGS) entry which is preliminary data.</text>
</comment>
<dbReference type="RefSeq" id="WP_250930399.1">
    <property type="nucleotide sequence ID" value="NZ_JAMQBK010000052.1"/>
</dbReference>